<dbReference type="AlphaFoldDB" id="F8GQ29"/>
<sequence length="88" mass="9611">MRDTAFGIFGRPTERRAERQLIAEYLATVEELAQSLSDGKLDTAVAMASLPDDIRSFGHVKEVNMQKTAQRRTALLGQFRSGALSAAA</sequence>
<name>F8GQ29_CUPNN</name>
<dbReference type="EC" id="1.2.7.8" evidence="2"/>
<dbReference type="InterPro" id="IPR046667">
    <property type="entry name" value="DUF6537"/>
</dbReference>
<keyword evidence="2" id="KW-0560">Oxidoreductase</keyword>
<dbReference type="Pfam" id="PF20169">
    <property type="entry name" value="DUF6537"/>
    <property type="match status" value="1"/>
</dbReference>
<evidence type="ECO:0000259" key="1">
    <source>
        <dbReference type="Pfam" id="PF20169"/>
    </source>
</evidence>
<gene>
    <name evidence="2" type="ordered locus">CNE_2c03970</name>
</gene>
<proteinExistence type="predicted"/>
<dbReference type="EMBL" id="CP002878">
    <property type="protein sequence ID" value="AEI79382.1"/>
    <property type="molecule type" value="Genomic_DNA"/>
</dbReference>
<organism evidence="2 3">
    <name type="scientific">Cupriavidus necator (strain ATCC 43291 / DSM 13513 / CCUG 52238 / LMG 8453 / N-1)</name>
    <name type="common">Ralstonia eutropha</name>
    <dbReference type="NCBI Taxonomy" id="1042878"/>
    <lineage>
        <taxon>Bacteria</taxon>
        <taxon>Pseudomonadati</taxon>
        <taxon>Pseudomonadota</taxon>
        <taxon>Betaproteobacteria</taxon>
        <taxon>Burkholderiales</taxon>
        <taxon>Burkholderiaceae</taxon>
        <taxon>Cupriavidus</taxon>
    </lineage>
</organism>
<accession>F8GQ29</accession>
<evidence type="ECO:0000313" key="2">
    <source>
        <dbReference type="EMBL" id="AEI79382.1"/>
    </source>
</evidence>
<dbReference type="GO" id="GO:0043805">
    <property type="term" value="F:indolepyruvate ferredoxin oxidoreductase activity"/>
    <property type="evidence" value="ECO:0007669"/>
    <property type="project" value="UniProtKB-EC"/>
</dbReference>
<evidence type="ECO:0000313" key="3">
    <source>
        <dbReference type="Proteomes" id="UP000006798"/>
    </source>
</evidence>
<feature type="domain" description="DUF6537" evidence="1">
    <location>
        <begin position="1"/>
        <end position="73"/>
    </location>
</feature>
<dbReference type="GeneID" id="34305202"/>
<reference evidence="2 3" key="1">
    <citation type="journal article" date="2011" name="J. Bacteriol.">
        <title>Complete genome sequence of the type strain Cupriavidus necator N-1.</title>
        <authorList>
            <person name="Poehlein A."/>
            <person name="Kusian B."/>
            <person name="Friedrich B."/>
            <person name="Daniel R."/>
            <person name="Bowien B."/>
        </authorList>
    </citation>
    <scope>NUCLEOTIDE SEQUENCE [LARGE SCALE GENOMIC DNA]</scope>
    <source>
        <strain evidence="3">ATCC 43291 / DSM 13513 / CCUG 52238 / LMG 8453 / N-1</strain>
    </source>
</reference>
<dbReference type="KEGG" id="cnc:CNE_2c03970"/>
<dbReference type="HOGENOM" id="CLU_186809_0_0_4"/>
<dbReference type="Proteomes" id="UP000006798">
    <property type="component" value="Chromosome 2"/>
</dbReference>
<dbReference type="RefSeq" id="WP_013952103.1">
    <property type="nucleotide sequence ID" value="NC_015723.1"/>
</dbReference>
<protein>
    <submittedName>
        <fullName evidence="2">Oxidoreductase protein</fullName>
        <ecNumber evidence="2">1.2.7.8</ecNumber>
    </submittedName>
</protein>